<comment type="subcellular location">
    <subcellularLocation>
        <location evidence="1 7">Cell membrane</location>
        <topology evidence="1 7">Multi-pass membrane protein</topology>
    </subcellularLocation>
</comment>
<accession>A0A4Q2KFA4</accession>
<keyword evidence="2 7" id="KW-0813">Transport</keyword>
<evidence type="ECO:0000256" key="7">
    <source>
        <dbReference type="RuleBase" id="RU363032"/>
    </source>
</evidence>
<evidence type="ECO:0000256" key="5">
    <source>
        <dbReference type="ARBA" id="ARBA00022989"/>
    </source>
</evidence>
<dbReference type="Gene3D" id="1.10.3720.10">
    <property type="entry name" value="MetI-like"/>
    <property type="match status" value="1"/>
</dbReference>
<organism evidence="9 10">
    <name type="scientific">Candidatus Borkfalkia ceftriaxoniphila</name>
    <dbReference type="NCBI Taxonomy" id="2508949"/>
    <lineage>
        <taxon>Bacteria</taxon>
        <taxon>Bacillati</taxon>
        <taxon>Bacillota</taxon>
        <taxon>Clostridia</taxon>
        <taxon>Christensenellales</taxon>
        <taxon>Christensenellaceae</taxon>
        <taxon>Candidatus Borkfalkia</taxon>
    </lineage>
</organism>
<dbReference type="InterPro" id="IPR000515">
    <property type="entry name" value="MetI-like"/>
</dbReference>
<dbReference type="PANTHER" id="PTHR30193">
    <property type="entry name" value="ABC TRANSPORTER PERMEASE PROTEIN"/>
    <property type="match status" value="1"/>
</dbReference>
<feature type="transmembrane region" description="Helical" evidence="7">
    <location>
        <begin position="20"/>
        <end position="42"/>
    </location>
</feature>
<dbReference type="GO" id="GO:0005886">
    <property type="term" value="C:plasma membrane"/>
    <property type="evidence" value="ECO:0007669"/>
    <property type="project" value="UniProtKB-SubCell"/>
</dbReference>
<feature type="transmembrane region" description="Helical" evidence="7">
    <location>
        <begin position="125"/>
        <end position="146"/>
    </location>
</feature>
<name>A0A4Q2KFA4_9FIRM</name>
<sequence length="315" mass="35673">MESTALEMMKQKKRKRDWGATIFICLMLAYPLAHFCVFWLYVNFDTFRLTFFHFNSQTAQYEWFGFERFAILFRDMFMGEDIAIQNNLRNSLLCFPVQNFIILPLSFMIAFLLSKQLAGTSAYRVIFFLPSILSVVVLAMSFRFMFDVDFGPVDSALSKLFGVDVDWFSSLSPTAMPLVFLFGIWAGLGYNAVLINGAIKRIPQEIFEAAKLDGVGLWREMVQMVLPLCMPTITTLFIIGSMSIFGYYLQPMLLCGETGGVNGSTGTIALRVMQLMQGGDTESAAALGLFFSILGVPFVLFIKWFMEKITPDVDF</sequence>
<evidence type="ECO:0000256" key="3">
    <source>
        <dbReference type="ARBA" id="ARBA00022475"/>
    </source>
</evidence>
<evidence type="ECO:0000256" key="2">
    <source>
        <dbReference type="ARBA" id="ARBA00022448"/>
    </source>
</evidence>
<evidence type="ECO:0000256" key="6">
    <source>
        <dbReference type="ARBA" id="ARBA00023136"/>
    </source>
</evidence>
<dbReference type="OrthoDB" id="9788108at2"/>
<evidence type="ECO:0000256" key="4">
    <source>
        <dbReference type="ARBA" id="ARBA00022692"/>
    </source>
</evidence>
<protein>
    <submittedName>
        <fullName evidence="9">Sugar ABC transporter permease</fullName>
    </submittedName>
</protein>
<feature type="domain" description="ABC transmembrane type-1" evidence="8">
    <location>
        <begin position="88"/>
        <end position="302"/>
    </location>
</feature>
<comment type="caution">
    <text evidence="9">The sequence shown here is derived from an EMBL/GenBank/DDBJ whole genome shotgun (WGS) entry which is preliminary data.</text>
</comment>
<dbReference type="InterPro" id="IPR035906">
    <property type="entry name" value="MetI-like_sf"/>
</dbReference>
<dbReference type="PANTHER" id="PTHR30193:SF37">
    <property type="entry name" value="INNER MEMBRANE ABC TRANSPORTER PERMEASE PROTEIN YCJO"/>
    <property type="match status" value="1"/>
</dbReference>
<dbReference type="Proteomes" id="UP000291269">
    <property type="component" value="Unassembled WGS sequence"/>
</dbReference>
<dbReference type="EMBL" id="SDOZ01000002">
    <property type="protein sequence ID" value="RXZ61831.1"/>
    <property type="molecule type" value="Genomic_DNA"/>
</dbReference>
<keyword evidence="4 7" id="KW-0812">Transmembrane</keyword>
<evidence type="ECO:0000259" key="8">
    <source>
        <dbReference type="PROSITE" id="PS50928"/>
    </source>
</evidence>
<dbReference type="GO" id="GO:0055085">
    <property type="term" value="P:transmembrane transport"/>
    <property type="evidence" value="ECO:0007669"/>
    <property type="project" value="InterPro"/>
</dbReference>
<dbReference type="SUPFAM" id="SSF161098">
    <property type="entry name" value="MetI-like"/>
    <property type="match status" value="1"/>
</dbReference>
<feature type="transmembrane region" description="Helical" evidence="7">
    <location>
        <begin position="283"/>
        <end position="302"/>
    </location>
</feature>
<evidence type="ECO:0000313" key="10">
    <source>
        <dbReference type="Proteomes" id="UP000291269"/>
    </source>
</evidence>
<feature type="transmembrane region" description="Helical" evidence="7">
    <location>
        <begin position="95"/>
        <end position="113"/>
    </location>
</feature>
<reference evidence="9 10" key="1">
    <citation type="journal article" date="2019" name="Gut">
        <title>Antibiotics-induced monodominance of a novel gut bacterial order.</title>
        <authorList>
            <person name="Hildebrand F."/>
            <person name="Moitinho-Silva L."/>
            <person name="Blasche S."/>
            <person name="Jahn M.T."/>
            <person name="Gossmann T.I."/>
            <person name="Heuerta-Cepas J."/>
            <person name="Hercog R."/>
            <person name="Luetge M."/>
            <person name="Bahram M."/>
            <person name="Pryszlak A."/>
            <person name="Alves R.J."/>
            <person name="Waszak S.M."/>
            <person name="Zhu A."/>
            <person name="Ye L."/>
            <person name="Costea P.I."/>
            <person name="Aalvink S."/>
            <person name="Belzer C."/>
            <person name="Forslund S.K."/>
            <person name="Sunagawa S."/>
            <person name="Hentschel U."/>
            <person name="Merten C."/>
            <person name="Patil K.R."/>
            <person name="Benes V."/>
            <person name="Bork P."/>
        </authorList>
    </citation>
    <scope>NUCLEOTIDE SEQUENCE [LARGE SCALE GENOMIC DNA]</scope>
    <source>
        <strain evidence="9 10">HDS1380</strain>
    </source>
</reference>
<evidence type="ECO:0000313" key="9">
    <source>
        <dbReference type="EMBL" id="RXZ61831.1"/>
    </source>
</evidence>
<gene>
    <name evidence="9" type="ORF">ESZ91_05425</name>
</gene>
<feature type="transmembrane region" description="Helical" evidence="7">
    <location>
        <begin position="225"/>
        <end position="249"/>
    </location>
</feature>
<keyword evidence="5 7" id="KW-1133">Transmembrane helix</keyword>
<proteinExistence type="inferred from homology"/>
<dbReference type="RefSeq" id="WP_129224894.1">
    <property type="nucleotide sequence ID" value="NZ_SDOZ01000002.1"/>
</dbReference>
<dbReference type="InterPro" id="IPR051393">
    <property type="entry name" value="ABC_transporter_permease"/>
</dbReference>
<feature type="transmembrane region" description="Helical" evidence="7">
    <location>
        <begin position="175"/>
        <end position="195"/>
    </location>
</feature>
<keyword evidence="6 7" id="KW-0472">Membrane</keyword>
<dbReference type="AlphaFoldDB" id="A0A4Q2KFA4"/>
<keyword evidence="3" id="KW-1003">Cell membrane</keyword>
<dbReference type="PROSITE" id="PS50928">
    <property type="entry name" value="ABC_TM1"/>
    <property type="match status" value="1"/>
</dbReference>
<evidence type="ECO:0000256" key="1">
    <source>
        <dbReference type="ARBA" id="ARBA00004651"/>
    </source>
</evidence>
<dbReference type="Pfam" id="PF00528">
    <property type="entry name" value="BPD_transp_1"/>
    <property type="match status" value="1"/>
</dbReference>
<dbReference type="CDD" id="cd06261">
    <property type="entry name" value="TM_PBP2"/>
    <property type="match status" value="1"/>
</dbReference>
<keyword evidence="10" id="KW-1185">Reference proteome</keyword>
<comment type="similarity">
    <text evidence="7">Belongs to the binding-protein-dependent transport system permease family.</text>
</comment>